<dbReference type="RefSeq" id="WP_310075853.1">
    <property type="nucleotide sequence ID" value="NZ_JAVDVX010000009.1"/>
</dbReference>
<evidence type="ECO:0000313" key="1">
    <source>
        <dbReference type="EMBL" id="MDR7091988.1"/>
    </source>
</evidence>
<dbReference type="EMBL" id="JAVDVX010000009">
    <property type="protein sequence ID" value="MDR7091988.1"/>
    <property type="molecule type" value="Genomic_DNA"/>
</dbReference>
<dbReference type="Proteomes" id="UP001253595">
    <property type="component" value="Unassembled WGS sequence"/>
</dbReference>
<sequence length="121" mass="12797">MKRLLTLSASSVAVAGCAGTGCARELEELDFGVEELGFELDELDFTGVLLAAGTGIFTGKYDENRLQLLLLGPLHALIEYQILLPVILGLKLFTPAANVYSLASTSSESSYLVTSADGVLQ</sequence>
<name>A0ABU1V3S5_9GAMM</name>
<accession>A0ABU1V3S5</accession>
<proteinExistence type="predicted"/>
<dbReference type="PROSITE" id="PS51257">
    <property type="entry name" value="PROKAR_LIPOPROTEIN"/>
    <property type="match status" value="1"/>
</dbReference>
<evidence type="ECO:0000313" key="2">
    <source>
        <dbReference type="Proteomes" id="UP001253595"/>
    </source>
</evidence>
<protein>
    <recommendedName>
        <fullName evidence="3">Lipoprotein</fullName>
    </recommendedName>
</protein>
<evidence type="ECO:0008006" key="3">
    <source>
        <dbReference type="Google" id="ProtNLM"/>
    </source>
</evidence>
<keyword evidence="2" id="KW-1185">Reference proteome</keyword>
<comment type="caution">
    <text evidence="1">The sequence shown here is derived from an EMBL/GenBank/DDBJ whole genome shotgun (WGS) entry which is preliminary data.</text>
</comment>
<gene>
    <name evidence="1" type="ORF">J2X05_004026</name>
</gene>
<reference evidence="1 2" key="1">
    <citation type="submission" date="2023-07" db="EMBL/GenBank/DDBJ databases">
        <title>Sorghum-associated microbial communities from plants grown in Nebraska, USA.</title>
        <authorList>
            <person name="Schachtman D."/>
        </authorList>
    </citation>
    <scope>NUCLEOTIDE SEQUENCE [LARGE SCALE GENOMIC DNA]</scope>
    <source>
        <strain evidence="1 2">BE190</strain>
    </source>
</reference>
<organism evidence="1 2">
    <name type="scientific">Cellvibrio fibrivorans</name>
    <dbReference type="NCBI Taxonomy" id="126350"/>
    <lineage>
        <taxon>Bacteria</taxon>
        <taxon>Pseudomonadati</taxon>
        <taxon>Pseudomonadota</taxon>
        <taxon>Gammaproteobacteria</taxon>
        <taxon>Cellvibrionales</taxon>
        <taxon>Cellvibrionaceae</taxon>
        <taxon>Cellvibrio</taxon>
    </lineage>
</organism>